<proteinExistence type="predicted"/>
<sequence>MAKELPVVGTQAVSYPSHYLATCCDHAAARAAPLPSRLGCCYVQHIPPGGAPRVRRDPRACRRISYLTSALSVTLFTRVTASVRQMMPTCEEATMKALIGLAVGALAAGGIALATASPASAGCQGGWTPWGGGTTCDGPIAQDGTFQRCVTAGALGFGGTNCYLLNVNNLAGNIPYVGP</sequence>
<dbReference type="AlphaFoldDB" id="I7FEU9"/>
<reference evidence="2 3" key="2">
    <citation type="journal article" date="2009" name="Genome Res.">
        <title>Ortho-proteogenomics: multiple proteomes investigation through orthology and a new MS-based protocol.</title>
        <authorList>
            <person name="Gallien S."/>
            <person name="Perrodou E."/>
            <person name="Carapito C."/>
            <person name="Deshayes C."/>
            <person name="Reyrat J.M."/>
            <person name="Van Dorsselaer A."/>
            <person name="Poch O."/>
            <person name="Schaeffer C."/>
            <person name="Lecompte O."/>
        </authorList>
    </citation>
    <scope>NUCLEOTIDE SEQUENCE [LARGE SCALE GENOMIC DNA]</scope>
    <source>
        <strain evidence="3">ATCC 700084 / mc(2)155</strain>
    </source>
</reference>
<name>I7FEU9_MYCS2</name>
<evidence type="ECO:0000313" key="2">
    <source>
        <dbReference type="EMBL" id="AFP39995.1"/>
    </source>
</evidence>
<feature type="domain" description="CDGP" evidence="1">
    <location>
        <begin position="122"/>
        <end position="164"/>
    </location>
</feature>
<dbReference type="PATRIC" id="fig|246196.56.peg.3621"/>
<accession>I7FEU9</accession>
<reference evidence="2 3" key="1">
    <citation type="journal article" date="2007" name="Genome Biol.">
        <title>Interrupted coding sequences in Mycobacterium smegmatis: authentic mutations or sequencing errors?</title>
        <authorList>
            <person name="Deshayes C."/>
            <person name="Perrodou E."/>
            <person name="Gallien S."/>
            <person name="Euphrasie D."/>
            <person name="Schaeffer C."/>
            <person name="Van-Dorsselaer A."/>
            <person name="Poch O."/>
            <person name="Lecompte O."/>
            <person name="Reyrat J.M."/>
        </authorList>
    </citation>
    <scope>NUCLEOTIDE SEQUENCE [LARGE SCALE GENOMIC DNA]</scope>
    <source>
        <strain evidence="3">ATCC 700084 / mc(2)155</strain>
    </source>
</reference>
<protein>
    <recommendedName>
        <fullName evidence="1">CDGP domain-containing protein</fullName>
    </recommendedName>
</protein>
<organism evidence="2 3">
    <name type="scientific">Mycolicibacterium smegmatis (strain ATCC 700084 / mc(2)155)</name>
    <name type="common">Mycobacterium smegmatis</name>
    <dbReference type="NCBI Taxonomy" id="246196"/>
    <lineage>
        <taxon>Bacteria</taxon>
        <taxon>Bacillati</taxon>
        <taxon>Actinomycetota</taxon>
        <taxon>Actinomycetes</taxon>
        <taxon>Mycobacteriales</taxon>
        <taxon>Mycobacteriaceae</taxon>
        <taxon>Mycolicibacterium</taxon>
    </lineage>
</organism>
<dbReference type="InterPro" id="IPR056271">
    <property type="entry name" value="CDGP_dom"/>
</dbReference>
<dbReference type="EMBL" id="CP001663">
    <property type="protein sequence ID" value="AFP39995.1"/>
    <property type="molecule type" value="Genomic_DNA"/>
</dbReference>
<dbReference type="Pfam" id="PF24238">
    <property type="entry name" value="CDGP"/>
    <property type="match status" value="1"/>
</dbReference>
<gene>
    <name evidence="2" type="ordered locus">MSMEI_3532</name>
</gene>
<dbReference type="Proteomes" id="UP000006158">
    <property type="component" value="Chromosome"/>
</dbReference>
<evidence type="ECO:0000313" key="3">
    <source>
        <dbReference type="Proteomes" id="UP000006158"/>
    </source>
</evidence>
<evidence type="ECO:0000259" key="1">
    <source>
        <dbReference type="Pfam" id="PF24238"/>
    </source>
</evidence>
<dbReference type="KEGG" id="msg:MSMEI_3532"/>